<dbReference type="AlphaFoldDB" id="A0A8H8NPC8"/>
<dbReference type="Proteomes" id="UP000650533">
    <property type="component" value="Chromosome 2"/>
</dbReference>
<proteinExistence type="predicted"/>
<dbReference type="GeneID" id="67027715"/>
<reference evidence="2" key="1">
    <citation type="submission" date="2020-05" db="EMBL/GenBank/DDBJ databases">
        <title>Evolutionary and genomic comparisons of hybrid uninucleate and nonhybrid Rhizoctonia fungi.</title>
        <authorList>
            <person name="Li C."/>
            <person name="Chen X."/>
        </authorList>
    </citation>
    <scope>NUCLEOTIDE SEQUENCE</scope>
    <source>
        <strain evidence="2">AG-1 IA</strain>
    </source>
</reference>
<dbReference type="KEGG" id="rsx:RhiXN_05436"/>
<accession>A0A8H8NPC8</accession>
<organism evidence="2 3">
    <name type="scientific">Rhizoctonia solani</name>
    <dbReference type="NCBI Taxonomy" id="456999"/>
    <lineage>
        <taxon>Eukaryota</taxon>
        <taxon>Fungi</taxon>
        <taxon>Dikarya</taxon>
        <taxon>Basidiomycota</taxon>
        <taxon>Agaricomycotina</taxon>
        <taxon>Agaricomycetes</taxon>
        <taxon>Cantharellales</taxon>
        <taxon>Ceratobasidiaceae</taxon>
        <taxon>Rhizoctonia</taxon>
    </lineage>
</organism>
<dbReference type="Pfam" id="PF07727">
    <property type="entry name" value="RVT_2"/>
    <property type="match status" value="1"/>
</dbReference>
<dbReference type="InterPro" id="IPR043502">
    <property type="entry name" value="DNA/RNA_pol_sf"/>
</dbReference>
<dbReference type="SUPFAM" id="SSF56672">
    <property type="entry name" value="DNA/RNA polymerases"/>
    <property type="match status" value="1"/>
</dbReference>
<name>A0A8H8NPC8_9AGAM</name>
<dbReference type="RefSeq" id="XP_043177671.1">
    <property type="nucleotide sequence ID" value="XM_043325252.1"/>
</dbReference>
<sequence>MSSNWEYKLAFAALKMDNAPQNFKEVMSRDNSHLWMQAMIEEIDSITKHRVWMAAQHPSGKNIVGCMWTCCKRLLPTTRNQLQQDILTITLEDLELLQLNIKTAFLHGNLDEEIYMEQPEGFKDGNKNVWRLVKALYGLKQAVQAFYLRLKEQNDDSLAIILAHVDNMLLARKPLTYLKEVKSELGKLFELVDLGEAKMFVGVKIDQNQNKGVRADNYHRVKPNKLLPNIGLISKWDLTML</sequence>
<dbReference type="InterPro" id="IPR013103">
    <property type="entry name" value="RVT_2"/>
</dbReference>
<evidence type="ECO:0000313" key="2">
    <source>
        <dbReference type="EMBL" id="QRW17434.1"/>
    </source>
</evidence>
<evidence type="ECO:0000259" key="1">
    <source>
        <dbReference type="Pfam" id="PF07727"/>
    </source>
</evidence>
<feature type="domain" description="Reverse transcriptase Ty1/copia-type" evidence="1">
    <location>
        <begin position="93"/>
        <end position="151"/>
    </location>
</feature>
<protein>
    <submittedName>
        <fullName evidence="2">Retrovirus-related Pol polyprotein from transposon TNT 1-94</fullName>
    </submittedName>
</protein>
<evidence type="ECO:0000313" key="3">
    <source>
        <dbReference type="Proteomes" id="UP000650533"/>
    </source>
</evidence>
<dbReference type="EMBL" id="CP059659">
    <property type="protein sequence ID" value="QRW17434.1"/>
    <property type="molecule type" value="Genomic_DNA"/>
</dbReference>
<gene>
    <name evidence="2" type="ORF">RhiXN_05436</name>
</gene>